<dbReference type="SUPFAM" id="SSF47676">
    <property type="entry name" value="Conserved domain common to transcription factors TFIIS, elongin A, CRSP70"/>
    <property type="match status" value="1"/>
</dbReference>
<dbReference type="EMBL" id="JAFIRN010000001">
    <property type="protein sequence ID" value="KAG5858082.1"/>
    <property type="molecule type" value="Genomic_DNA"/>
</dbReference>
<evidence type="ECO:0000313" key="3">
    <source>
        <dbReference type="Proteomes" id="UP001044222"/>
    </source>
</evidence>
<proteinExistence type="predicted"/>
<evidence type="ECO:0008006" key="4">
    <source>
        <dbReference type="Google" id="ProtNLM"/>
    </source>
</evidence>
<dbReference type="Proteomes" id="UP001044222">
    <property type="component" value="Unassembled WGS sequence"/>
</dbReference>
<dbReference type="AlphaFoldDB" id="A0A9D3N2G3"/>
<accession>A0A9D3N2G3</accession>
<dbReference type="Gene3D" id="1.20.930.10">
    <property type="entry name" value="Conserved domain common to transcription factors TFIIS, elongin A, CRSP70"/>
    <property type="match status" value="1"/>
</dbReference>
<evidence type="ECO:0000313" key="2">
    <source>
        <dbReference type="EMBL" id="KAG5858082.1"/>
    </source>
</evidence>
<keyword evidence="3" id="KW-1185">Reference proteome</keyword>
<sequence length="101" mass="11316">MTREEDLVRIAKKLDKMVSRNNMDGALDLLRELKGFNMTLKLLQQWNGTLFRIGMSAPRTRIGMSKHCTDGRASCQPRQDPHQELEKASGICPVSEGGETA</sequence>
<gene>
    <name evidence="2" type="ORF">ANANG_G00026330</name>
</gene>
<comment type="caution">
    <text evidence="2">The sequence shown here is derived from an EMBL/GenBank/DDBJ whole genome shotgun (WGS) entry which is preliminary data.</text>
</comment>
<organism evidence="2 3">
    <name type="scientific">Anguilla anguilla</name>
    <name type="common">European freshwater eel</name>
    <name type="synonym">Muraena anguilla</name>
    <dbReference type="NCBI Taxonomy" id="7936"/>
    <lineage>
        <taxon>Eukaryota</taxon>
        <taxon>Metazoa</taxon>
        <taxon>Chordata</taxon>
        <taxon>Craniata</taxon>
        <taxon>Vertebrata</taxon>
        <taxon>Euteleostomi</taxon>
        <taxon>Actinopterygii</taxon>
        <taxon>Neopterygii</taxon>
        <taxon>Teleostei</taxon>
        <taxon>Anguilliformes</taxon>
        <taxon>Anguillidae</taxon>
        <taxon>Anguilla</taxon>
    </lineage>
</organism>
<name>A0A9D3N2G3_ANGAN</name>
<reference evidence="2" key="1">
    <citation type="submission" date="2021-01" db="EMBL/GenBank/DDBJ databases">
        <title>A chromosome-scale assembly of European eel, Anguilla anguilla.</title>
        <authorList>
            <person name="Henkel C."/>
            <person name="Jong-Raadsen S.A."/>
            <person name="Dufour S."/>
            <person name="Weltzien F.-A."/>
            <person name="Palstra A.P."/>
            <person name="Pelster B."/>
            <person name="Spaink H.P."/>
            <person name="Van Den Thillart G.E."/>
            <person name="Jansen H."/>
            <person name="Zahm M."/>
            <person name="Klopp C."/>
            <person name="Cedric C."/>
            <person name="Louis A."/>
            <person name="Berthelot C."/>
            <person name="Parey E."/>
            <person name="Roest Crollius H."/>
            <person name="Montfort J."/>
            <person name="Robinson-Rechavi M."/>
            <person name="Bucao C."/>
            <person name="Bouchez O."/>
            <person name="Gislard M."/>
            <person name="Lluch J."/>
            <person name="Milhes M."/>
            <person name="Lampietro C."/>
            <person name="Lopez Roques C."/>
            <person name="Donnadieu C."/>
            <person name="Braasch I."/>
            <person name="Desvignes T."/>
            <person name="Postlethwait J."/>
            <person name="Bobe J."/>
            <person name="Guiguen Y."/>
            <person name="Dirks R."/>
        </authorList>
    </citation>
    <scope>NUCLEOTIDE SEQUENCE</scope>
    <source>
        <strain evidence="2">Tag_6206</strain>
        <tissue evidence="2">Liver</tissue>
    </source>
</reference>
<feature type="region of interest" description="Disordered" evidence="1">
    <location>
        <begin position="72"/>
        <end position="101"/>
    </location>
</feature>
<dbReference type="InterPro" id="IPR035441">
    <property type="entry name" value="TFIIS/LEDGF_dom_sf"/>
</dbReference>
<evidence type="ECO:0000256" key="1">
    <source>
        <dbReference type="SAM" id="MobiDB-lite"/>
    </source>
</evidence>
<protein>
    <recommendedName>
        <fullName evidence="4">TFIIS N-terminal domain-containing protein</fullName>
    </recommendedName>
</protein>